<protein>
    <submittedName>
        <fullName evidence="2">Uncharacterized protein</fullName>
    </submittedName>
</protein>
<dbReference type="InterPro" id="IPR046880">
    <property type="entry name" value="TPR-S"/>
</dbReference>
<evidence type="ECO:0000313" key="2">
    <source>
        <dbReference type="EMBL" id="SEN39110.1"/>
    </source>
</evidence>
<sequence length="660" mass="74235">MKPHAFVAMPFGSKPGPDGQLIDFNAVYSDYIYPALEAAGLETFRADEEQRAGDIISDMFQELLIADLVIADLTIDNPNVWYELGIRHALRARGLVLVCGGLCPAFDLYTQRKLRYSLSNGKPDLATLESDRQRLTDMVKATMASWHERKESPVYHLLPNLQEPDWKSLRVGDVREFWQQHDAWENRVSLACSTRHIGDLLLLADEAPVAAFRAEARIKAGEALRKGGRFCFALEQLERGLSVEPDNLNGLREKGMCLQRLALAKEPGHSLDRARLHYQGVLKNHPRDAETWALLGRVDKDAWIAKWHRRGSTPEQMSEDAAYEDALLRAAIESYASGFRHDPRHYFSGINALTLMHLYQHLTSDARYENMARIMAGAVRFAAECETDASNIYWAKATLGDLEVLDGTPANVKAAYKEALTRSGNNWFYVDSPYAQLRLLNDLGFRPDTVAAGMAVFERALNELDEPEKKWEPRQVLLFSGHRIDEPDRANSRFPESKAETAAQKIGEALDELGAGADDLALAQGASGGDILFLEACKKRGVRLQLLLPFPEPTFIQKSILPSDKGEQWRQRYYALISTLKFPPRILPDELGPAPKGVDTYERCNLWLLYTALSYGIKKVQFICLWDGNKGDGRGGTAHMYEEVQRRTGQVTWIKTKDLG</sequence>
<dbReference type="Proteomes" id="UP000183898">
    <property type="component" value="Unassembled WGS sequence"/>
</dbReference>
<name>A0A1H8G5T4_9PROT</name>
<reference evidence="2 3" key="1">
    <citation type="submission" date="2016-10" db="EMBL/GenBank/DDBJ databases">
        <authorList>
            <person name="de Groot N.N."/>
        </authorList>
    </citation>
    <scope>NUCLEOTIDE SEQUENCE [LARGE SCALE GENOMIC DNA]</scope>
    <source>
        <strain evidence="2 3">Nl18</strain>
    </source>
</reference>
<dbReference type="RefSeq" id="WP_074745324.1">
    <property type="nucleotide sequence ID" value="NZ_FOCT01000004.1"/>
</dbReference>
<dbReference type="PROSITE" id="PS50005">
    <property type="entry name" value="TPR"/>
    <property type="match status" value="1"/>
</dbReference>
<proteinExistence type="predicted"/>
<evidence type="ECO:0000256" key="1">
    <source>
        <dbReference type="PROSITE-ProRule" id="PRU00339"/>
    </source>
</evidence>
<dbReference type="InterPro" id="IPR011990">
    <property type="entry name" value="TPR-like_helical_dom_sf"/>
</dbReference>
<keyword evidence="1" id="KW-0802">TPR repeat</keyword>
<feature type="repeat" description="TPR" evidence="1">
    <location>
        <begin position="214"/>
        <end position="247"/>
    </location>
</feature>
<dbReference type="AlphaFoldDB" id="A0A1H8G5T4"/>
<dbReference type="Pfam" id="PF20308">
    <property type="entry name" value="TPR-S"/>
    <property type="match status" value="1"/>
</dbReference>
<dbReference type="Gene3D" id="1.25.40.10">
    <property type="entry name" value="Tetratricopeptide repeat domain"/>
    <property type="match status" value="1"/>
</dbReference>
<accession>A0A1H8G5T4</accession>
<organism evidence="2 3">
    <name type="scientific">Nitrosospira multiformis</name>
    <dbReference type="NCBI Taxonomy" id="1231"/>
    <lineage>
        <taxon>Bacteria</taxon>
        <taxon>Pseudomonadati</taxon>
        <taxon>Pseudomonadota</taxon>
        <taxon>Betaproteobacteria</taxon>
        <taxon>Nitrosomonadales</taxon>
        <taxon>Nitrosomonadaceae</taxon>
        <taxon>Nitrosospira</taxon>
    </lineage>
</organism>
<dbReference type="SUPFAM" id="SSF48452">
    <property type="entry name" value="TPR-like"/>
    <property type="match status" value="1"/>
</dbReference>
<dbReference type="Gene3D" id="3.40.50.450">
    <property type="match status" value="1"/>
</dbReference>
<evidence type="ECO:0000313" key="3">
    <source>
        <dbReference type="Proteomes" id="UP000183898"/>
    </source>
</evidence>
<gene>
    <name evidence="2" type="ORF">SAMN05216404_10499</name>
</gene>
<dbReference type="EMBL" id="FOCT01000004">
    <property type="protein sequence ID" value="SEN39110.1"/>
    <property type="molecule type" value="Genomic_DNA"/>
</dbReference>
<dbReference type="InterPro" id="IPR019734">
    <property type="entry name" value="TPR_rpt"/>
</dbReference>